<evidence type="ECO:0000313" key="1">
    <source>
        <dbReference type="EMBL" id="HIH09402.1"/>
    </source>
</evidence>
<sequence>MSSRISPTLKAISLAVVLSFGTLAHAADPVTDIMQAANAPYRMALYKTNGKSQEEAQQALVQAQQAWNKLSTQVGAKPAAPYDRDPAFVASVAEVSKVYDQALLEVSAGQLGTAHNTLERVRDVMADMRQRNHVVVFSDHMNAYHSQMEVIMIHGNETLAQPKGMLLLTAQAGALSYLARQLEVQASAELSKNAEFAGLLKAVNQSVSNLEAALLNQDMATIKEAMGKLKGPYSKLFAKFG</sequence>
<dbReference type="Proteomes" id="UP000565078">
    <property type="component" value="Unassembled WGS sequence"/>
</dbReference>
<gene>
    <name evidence="1" type="ORF">HA254_01910</name>
</gene>
<protein>
    <submittedName>
        <fullName evidence="1">Uncharacterized protein</fullName>
    </submittedName>
</protein>
<organism evidence="1 2">
    <name type="scientific">Candidatus Iainarchaeum sp</name>
    <dbReference type="NCBI Taxonomy" id="3101447"/>
    <lineage>
        <taxon>Archaea</taxon>
        <taxon>Candidatus Iainarchaeota</taxon>
        <taxon>Candidatus Iainarchaeia</taxon>
        <taxon>Candidatus Iainarchaeales</taxon>
        <taxon>Candidatus Iainarchaeaceae</taxon>
        <taxon>Candidatus Iainarchaeum</taxon>
    </lineage>
</organism>
<dbReference type="EMBL" id="DUGC01000035">
    <property type="protein sequence ID" value="HIH09402.1"/>
    <property type="molecule type" value="Genomic_DNA"/>
</dbReference>
<comment type="caution">
    <text evidence="1">The sequence shown here is derived from an EMBL/GenBank/DDBJ whole genome shotgun (WGS) entry which is preliminary data.</text>
</comment>
<dbReference type="AlphaFoldDB" id="A0A7J4IVC3"/>
<name>A0A7J4IVC3_9ARCH</name>
<proteinExistence type="predicted"/>
<reference evidence="2" key="1">
    <citation type="journal article" date="2020" name="bioRxiv">
        <title>A rank-normalized archaeal taxonomy based on genome phylogeny resolves widespread incomplete and uneven classifications.</title>
        <authorList>
            <person name="Rinke C."/>
            <person name="Chuvochina M."/>
            <person name="Mussig A.J."/>
            <person name="Chaumeil P.-A."/>
            <person name="Waite D.W."/>
            <person name="Whitman W.B."/>
            <person name="Parks D.H."/>
            <person name="Hugenholtz P."/>
        </authorList>
    </citation>
    <scope>NUCLEOTIDE SEQUENCE [LARGE SCALE GENOMIC DNA]</scope>
</reference>
<accession>A0A7J4IVC3</accession>
<evidence type="ECO:0000313" key="2">
    <source>
        <dbReference type="Proteomes" id="UP000565078"/>
    </source>
</evidence>